<evidence type="ECO:0000313" key="1">
    <source>
        <dbReference type="EMBL" id="TPG11962.1"/>
    </source>
</evidence>
<dbReference type="Proteomes" id="UP000318413">
    <property type="component" value="Unassembled WGS sequence"/>
</dbReference>
<gene>
    <name evidence="1" type="ORF">EAH84_10755</name>
</gene>
<keyword evidence="2" id="KW-1185">Reference proteome</keyword>
<evidence type="ECO:0000313" key="2">
    <source>
        <dbReference type="Proteomes" id="UP000318413"/>
    </source>
</evidence>
<sequence>MAELVEIRRAQIESRTWAEIARSIGIPLYGMEQLHCMEKIDREMNAAAQYLRGAWGVTTASRDTLWDDIEQNATQGIPPRGATPLGTAVRRIGGRLKPWGAIFDALSGSALQPSPMRFWISTDNAAAWTRRIQVISEDLKRFDDVAFDPEGYALLRFSETTNITGAREILNLGGIPSCNLQKLFAGDIASRPQFGPEKAIGLSVVLEEAQRSISVAEICEHNQWSPRRLKGQVLKFADARTATGWKREVIEGSGLLTS</sequence>
<dbReference type="EMBL" id="RCZK01000008">
    <property type="protein sequence ID" value="TPG11962.1"/>
    <property type="molecule type" value="Genomic_DNA"/>
</dbReference>
<proteinExistence type="predicted"/>
<reference evidence="1 2" key="1">
    <citation type="journal article" date="2019" name="Environ. Microbiol.">
        <title>Species interactions and distinct microbial communities in high Arctic permafrost affected cryosols are associated with the CH4 and CO2 gas fluxes.</title>
        <authorList>
            <person name="Altshuler I."/>
            <person name="Hamel J."/>
            <person name="Turney S."/>
            <person name="Magnuson E."/>
            <person name="Levesque R."/>
            <person name="Greer C."/>
            <person name="Whyte L.G."/>
        </authorList>
    </citation>
    <scope>NUCLEOTIDE SEQUENCE [LARGE SCALE GENOMIC DNA]</scope>
    <source>
        <strain evidence="1 2">S5.1</strain>
    </source>
</reference>
<dbReference type="RefSeq" id="WP_140871826.1">
    <property type="nucleotide sequence ID" value="NZ_RCZK01000008.1"/>
</dbReference>
<dbReference type="OrthoDB" id="7188852at2"/>
<organism evidence="1 2">
    <name type="scientific">Sphingomonas oligophenolica</name>
    <dbReference type="NCBI Taxonomy" id="301154"/>
    <lineage>
        <taxon>Bacteria</taxon>
        <taxon>Pseudomonadati</taxon>
        <taxon>Pseudomonadota</taxon>
        <taxon>Alphaproteobacteria</taxon>
        <taxon>Sphingomonadales</taxon>
        <taxon>Sphingomonadaceae</taxon>
        <taxon>Sphingomonas</taxon>
    </lineage>
</organism>
<protein>
    <submittedName>
        <fullName evidence="1">Uncharacterized protein</fullName>
    </submittedName>
</protein>
<dbReference type="AlphaFoldDB" id="A0A502CGW6"/>
<accession>A0A502CGW6</accession>
<comment type="caution">
    <text evidence="1">The sequence shown here is derived from an EMBL/GenBank/DDBJ whole genome shotgun (WGS) entry which is preliminary data.</text>
</comment>
<name>A0A502CGW6_9SPHN</name>